<proteinExistence type="predicted"/>
<comment type="caution">
    <text evidence="1">The sequence shown here is derived from an EMBL/GenBank/DDBJ whole genome shotgun (WGS) entry which is preliminary data.</text>
</comment>
<accession>A0A165GPA9</accession>
<dbReference type="AlphaFoldDB" id="A0A165GPA9"/>
<protein>
    <submittedName>
        <fullName evidence="1">Phosphoribosyl-ATP pyrophosphohydrolase</fullName>
    </submittedName>
</protein>
<reference evidence="1 2" key="1">
    <citation type="submission" date="2016-01" db="EMBL/GenBank/DDBJ databases">
        <title>Whole genome sequencing of Bhargavaea cecembensis T14.</title>
        <authorList>
            <person name="Hong K.W."/>
        </authorList>
    </citation>
    <scope>NUCLEOTIDE SEQUENCE [LARGE SCALE GENOMIC DNA]</scope>
    <source>
        <strain evidence="1 2">T14</strain>
    </source>
</reference>
<dbReference type="InterPro" id="IPR038735">
    <property type="entry name" value="MSMEG_1276-like_NTP-PPase_dom"/>
</dbReference>
<dbReference type="EMBL" id="LQNT01000011">
    <property type="protein sequence ID" value="KZE37169.1"/>
    <property type="molecule type" value="Genomic_DNA"/>
</dbReference>
<dbReference type="OrthoDB" id="9813491at2"/>
<organism evidence="1 2">
    <name type="scientific">Bhargavaea cecembensis</name>
    <dbReference type="NCBI Taxonomy" id="394098"/>
    <lineage>
        <taxon>Bacteria</taxon>
        <taxon>Bacillati</taxon>
        <taxon>Bacillota</taxon>
        <taxon>Bacilli</taxon>
        <taxon>Bacillales</taxon>
        <taxon>Caryophanaceae</taxon>
        <taxon>Bhargavaea</taxon>
    </lineage>
</organism>
<sequence>MPIHNKLVRDRIPEIIKLAGKEPKTRILNDDEYMQELRKKIGEEYEEYLAAENAVAAVEELADMLELIYATAAAHGATPHQLDMIREEKAKKRGAFDEKVYLNEVVDD</sequence>
<dbReference type="Pfam" id="PF01503">
    <property type="entry name" value="PRA-PH"/>
    <property type="match status" value="1"/>
</dbReference>
<dbReference type="SUPFAM" id="SSF101386">
    <property type="entry name" value="all-alpha NTP pyrophosphatases"/>
    <property type="match status" value="1"/>
</dbReference>
<dbReference type="InterPro" id="IPR021130">
    <property type="entry name" value="PRib-ATP_PPHydrolase-like"/>
</dbReference>
<gene>
    <name evidence="1" type="ORF">AV656_11350</name>
</gene>
<keyword evidence="1" id="KW-0378">Hydrolase</keyword>
<dbReference type="CDD" id="cd11532">
    <property type="entry name" value="NTP-PPase_COG4997"/>
    <property type="match status" value="1"/>
</dbReference>
<name>A0A165GPA9_9BACL</name>
<dbReference type="GO" id="GO:0016787">
    <property type="term" value="F:hydrolase activity"/>
    <property type="evidence" value="ECO:0007669"/>
    <property type="project" value="UniProtKB-KW"/>
</dbReference>
<dbReference type="RefSeq" id="WP_063182159.1">
    <property type="nucleotide sequence ID" value="NZ_LQNT01000011.1"/>
</dbReference>
<evidence type="ECO:0000313" key="1">
    <source>
        <dbReference type="EMBL" id="KZE37169.1"/>
    </source>
</evidence>
<evidence type="ECO:0000313" key="2">
    <source>
        <dbReference type="Proteomes" id="UP000076490"/>
    </source>
</evidence>
<dbReference type="Proteomes" id="UP000076490">
    <property type="component" value="Unassembled WGS sequence"/>
</dbReference>